<accession>A0A319E055</accession>
<name>A0A319E055_9EURO</name>
<feature type="compositionally biased region" description="Basic residues" evidence="1">
    <location>
        <begin position="47"/>
        <end position="61"/>
    </location>
</feature>
<gene>
    <name evidence="2" type="ORF">BO71DRAFT_405144</name>
</gene>
<reference evidence="2 3" key="1">
    <citation type="submission" date="2018-02" db="EMBL/GenBank/DDBJ databases">
        <title>The genomes of Aspergillus section Nigri reveals drivers in fungal speciation.</title>
        <authorList>
            <consortium name="DOE Joint Genome Institute"/>
            <person name="Vesth T.C."/>
            <person name="Nybo J."/>
            <person name="Theobald S."/>
            <person name="Brandl J."/>
            <person name="Frisvad J.C."/>
            <person name="Nielsen K.F."/>
            <person name="Lyhne E.K."/>
            <person name="Kogle M.E."/>
            <person name="Kuo A."/>
            <person name="Riley R."/>
            <person name="Clum A."/>
            <person name="Nolan M."/>
            <person name="Lipzen A."/>
            <person name="Salamov A."/>
            <person name="Henrissat B."/>
            <person name="Wiebenga A."/>
            <person name="De vries R.P."/>
            <person name="Grigoriev I.V."/>
            <person name="Mortensen U.H."/>
            <person name="Andersen M.R."/>
            <person name="Baker S.E."/>
        </authorList>
    </citation>
    <scope>NUCLEOTIDE SEQUENCE [LARGE SCALE GENOMIC DNA]</scope>
    <source>
        <strain evidence="2 3">CBS 707.79</strain>
    </source>
</reference>
<organism evidence="2 3">
    <name type="scientific">Aspergillus ellipticus CBS 707.79</name>
    <dbReference type="NCBI Taxonomy" id="1448320"/>
    <lineage>
        <taxon>Eukaryota</taxon>
        <taxon>Fungi</taxon>
        <taxon>Dikarya</taxon>
        <taxon>Ascomycota</taxon>
        <taxon>Pezizomycotina</taxon>
        <taxon>Eurotiomycetes</taxon>
        <taxon>Eurotiomycetidae</taxon>
        <taxon>Eurotiales</taxon>
        <taxon>Aspergillaceae</taxon>
        <taxon>Aspergillus</taxon>
        <taxon>Aspergillus subgen. Circumdati</taxon>
    </lineage>
</organism>
<dbReference type="VEuPathDB" id="FungiDB:BO71DRAFT_405144"/>
<feature type="region of interest" description="Disordered" evidence="1">
    <location>
        <begin position="41"/>
        <end position="64"/>
    </location>
</feature>
<evidence type="ECO:0000313" key="3">
    <source>
        <dbReference type="Proteomes" id="UP000247810"/>
    </source>
</evidence>
<evidence type="ECO:0000256" key="1">
    <source>
        <dbReference type="SAM" id="MobiDB-lite"/>
    </source>
</evidence>
<proteinExistence type="predicted"/>
<dbReference type="Proteomes" id="UP000247810">
    <property type="component" value="Unassembled WGS sequence"/>
</dbReference>
<keyword evidence="3" id="KW-1185">Reference proteome</keyword>
<dbReference type="AlphaFoldDB" id="A0A319E055"/>
<protein>
    <submittedName>
        <fullName evidence="2">Uncharacterized protein</fullName>
    </submittedName>
</protein>
<evidence type="ECO:0000313" key="2">
    <source>
        <dbReference type="EMBL" id="PYH99827.1"/>
    </source>
</evidence>
<dbReference type="EMBL" id="KZ825799">
    <property type="protein sequence ID" value="PYH99827.1"/>
    <property type="molecule type" value="Genomic_DNA"/>
</dbReference>
<sequence>MNDVGSLKPCSIGAPKMHEYLTNSPIPIQYVINLYQSLTSSPSRNSFLKKRPAQDKHRNHLMQHSQGKRCLSFTVALGSHIESELSLMIEHPEYADQILGPFSLGSFTPKTCSLGNYSSIWHLNYETLGLFEKQQDSEGRQWCASDFEDIRLNSAEGSDKIQLAI</sequence>